<protein>
    <recommendedName>
        <fullName evidence="2">Terminase large subunit gp17-like C-terminal domain-containing protein</fullName>
    </recommendedName>
</protein>
<dbReference type="AlphaFoldDB" id="A0A0F9IR03"/>
<proteinExistence type="predicted"/>
<reference evidence="1" key="1">
    <citation type="journal article" date="2015" name="Nature">
        <title>Complex archaea that bridge the gap between prokaryotes and eukaryotes.</title>
        <authorList>
            <person name="Spang A."/>
            <person name="Saw J.H."/>
            <person name="Jorgensen S.L."/>
            <person name="Zaremba-Niedzwiedzka K."/>
            <person name="Martijn J."/>
            <person name="Lind A.E."/>
            <person name="van Eijk R."/>
            <person name="Schleper C."/>
            <person name="Guy L."/>
            <person name="Ettema T.J."/>
        </authorList>
    </citation>
    <scope>NUCLEOTIDE SEQUENCE</scope>
</reference>
<sequence>MIQAITEQEIDFIEDFYDPIAYAECMFSDFDNLSTMNEKFGHIRNGQVSMLSYEYTITDNPELTKKQNFHLKEGAGSIYNLGARKYGKTLITLLIDMLTSVPLLAGWETIFSSFDHVHVRKVLETFIAAIENHPFLRTFKPKVKRSPAYFILFKNGFLIQSVNQNVASKNPGGQFFGHHTKKHWMEEASKETDKVEEKRVDAISELGCIERFSGMTDFTKYSPAGKIFYNAKKRNWIANFPQYISPMWDEKTKKDSVKKYGGEDSIGYRIFIKGEIVEDGISVFDMERVRRNYDEDRDVKHIELTKERFKFFRDILLVERPKNAEVMYMAADIGESAPSEIILISKVNEIYKYLYNITLYNLTDKEQFQIFKYIAELIKVNFIGLDTTEGTGRAIFRSLEDHYTRDHLVWCAFNEKIPIDFERDDRDNIIYKDGKPVHREEFVAEWSMQHLKNDLLYMEKMYLPMDYKLDVQLNSVISMQSGNRTVYACKSDEDHLLSAFRVFSIMHWYNEFNLIKPIIKKNFGKTGV</sequence>
<dbReference type="EMBL" id="LAZR01011806">
    <property type="protein sequence ID" value="KKM58986.1"/>
    <property type="molecule type" value="Genomic_DNA"/>
</dbReference>
<name>A0A0F9IR03_9ZZZZ</name>
<accession>A0A0F9IR03</accession>
<evidence type="ECO:0008006" key="2">
    <source>
        <dbReference type="Google" id="ProtNLM"/>
    </source>
</evidence>
<gene>
    <name evidence="1" type="ORF">LCGC14_1548660</name>
</gene>
<evidence type="ECO:0000313" key="1">
    <source>
        <dbReference type="EMBL" id="KKM58986.1"/>
    </source>
</evidence>
<comment type="caution">
    <text evidence="1">The sequence shown here is derived from an EMBL/GenBank/DDBJ whole genome shotgun (WGS) entry which is preliminary data.</text>
</comment>
<organism evidence="1">
    <name type="scientific">marine sediment metagenome</name>
    <dbReference type="NCBI Taxonomy" id="412755"/>
    <lineage>
        <taxon>unclassified sequences</taxon>
        <taxon>metagenomes</taxon>
        <taxon>ecological metagenomes</taxon>
    </lineage>
</organism>